<gene>
    <name evidence="2" type="ORF">BAGA_27820</name>
</gene>
<reference evidence="2 3" key="1">
    <citation type="submission" date="2014-06" db="EMBL/GenBank/DDBJ databases">
        <title>Draft genome sequence of Bacillus gaemokensis JCM 15801 (MCCC 1A00707).</title>
        <authorList>
            <person name="Lai Q."/>
            <person name="Liu Y."/>
            <person name="Shao Z."/>
        </authorList>
    </citation>
    <scope>NUCLEOTIDE SEQUENCE [LARGE SCALE GENOMIC DNA]</scope>
    <source>
        <strain evidence="2 3">JCM 15801</strain>
    </source>
</reference>
<evidence type="ECO:0008006" key="4">
    <source>
        <dbReference type="Google" id="ProtNLM"/>
    </source>
</evidence>
<keyword evidence="1" id="KW-0472">Membrane</keyword>
<accession>A0A073K2R5</accession>
<feature type="transmembrane region" description="Helical" evidence="1">
    <location>
        <begin position="38"/>
        <end position="59"/>
    </location>
</feature>
<keyword evidence="3" id="KW-1185">Reference proteome</keyword>
<name>A0A073K2R5_9BACI</name>
<dbReference type="RefSeq" id="WP_033679072.1">
    <property type="nucleotide sequence ID" value="NZ_JOTM01000079.1"/>
</dbReference>
<dbReference type="Proteomes" id="UP000027778">
    <property type="component" value="Unassembled WGS sequence"/>
</dbReference>
<comment type="caution">
    <text evidence="2">The sequence shown here is derived from an EMBL/GenBank/DDBJ whole genome shotgun (WGS) entry which is preliminary data.</text>
</comment>
<evidence type="ECO:0000313" key="2">
    <source>
        <dbReference type="EMBL" id="KEK21604.1"/>
    </source>
</evidence>
<feature type="transmembrane region" description="Helical" evidence="1">
    <location>
        <begin position="71"/>
        <end position="90"/>
    </location>
</feature>
<dbReference type="AlphaFoldDB" id="A0A073K2R5"/>
<feature type="transmembrane region" description="Helical" evidence="1">
    <location>
        <begin position="102"/>
        <end position="124"/>
    </location>
</feature>
<proteinExistence type="predicted"/>
<evidence type="ECO:0000313" key="3">
    <source>
        <dbReference type="Proteomes" id="UP000027778"/>
    </source>
</evidence>
<protein>
    <recommendedName>
        <fullName evidence="4">Group-specific protein</fullName>
    </recommendedName>
</protein>
<keyword evidence="1" id="KW-0812">Transmembrane</keyword>
<evidence type="ECO:0000256" key="1">
    <source>
        <dbReference type="SAM" id="Phobius"/>
    </source>
</evidence>
<keyword evidence="1" id="KW-1133">Transmembrane helix</keyword>
<dbReference type="EMBL" id="JOTM01000079">
    <property type="protein sequence ID" value="KEK21604.1"/>
    <property type="molecule type" value="Genomic_DNA"/>
</dbReference>
<feature type="transmembrane region" description="Helical" evidence="1">
    <location>
        <begin position="5"/>
        <end position="26"/>
    </location>
</feature>
<organism evidence="2 3">
    <name type="scientific">Bacillus gaemokensis</name>
    <dbReference type="NCBI Taxonomy" id="574375"/>
    <lineage>
        <taxon>Bacteria</taxon>
        <taxon>Bacillati</taxon>
        <taxon>Bacillota</taxon>
        <taxon>Bacilli</taxon>
        <taxon>Bacillales</taxon>
        <taxon>Bacillaceae</taxon>
        <taxon>Bacillus</taxon>
        <taxon>Bacillus cereus group</taxon>
    </lineage>
</organism>
<sequence length="128" mass="14812">MKKFIVSYLVCLIFFSIFTSSLQFIINDPEGMEAWGSPWSMALLYIMYGSIPVLIGCLLGEFSYRKIKRSYKLNIGIPLYILLGFSYTYLMSIGLSGGYVSYFIMDFIKFSFPITLSSLVFYFIRRIN</sequence>